<evidence type="ECO:0000256" key="6">
    <source>
        <dbReference type="ARBA" id="ARBA00023024"/>
    </source>
</evidence>
<evidence type="ECO:0000256" key="9">
    <source>
        <dbReference type="ARBA" id="ARBA00023326"/>
    </source>
</evidence>
<dbReference type="GO" id="GO:0008061">
    <property type="term" value="F:chitin binding"/>
    <property type="evidence" value="ECO:0007669"/>
    <property type="project" value="InterPro"/>
</dbReference>
<keyword evidence="4" id="KW-0732">Signal</keyword>
<dbReference type="GO" id="GO:0008843">
    <property type="term" value="F:endochitinase activity"/>
    <property type="evidence" value="ECO:0007669"/>
    <property type="project" value="UniProtKB-EC"/>
</dbReference>
<dbReference type="InterPro" id="IPR036573">
    <property type="entry name" value="CBM_sf_5/12"/>
</dbReference>
<dbReference type="Gene3D" id="3.20.20.80">
    <property type="entry name" value="Glycosidases"/>
    <property type="match status" value="1"/>
</dbReference>
<dbReference type="InterPro" id="IPR050314">
    <property type="entry name" value="Glycosyl_Hydrlase_18"/>
</dbReference>
<dbReference type="Proteomes" id="UP000190188">
    <property type="component" value="Unassembled WGS sequence"/>
</dbReference>
<dbReference type="InterPro" id="IPR011583">
    <property type="entry name" value="Chitinase_II/V-like_cat"/>
</dbReference>
<dbReference type="FunFam" id="2.60.40.10:FF:001114">
    <property type="entry name" value="Chitinase A1"/>
    <property type="match status" value="1"/>
</dbReference>
<feature type="domain" description="Fibronectin type-III" evidence="11">
    <location>
        <begin position="75"/>
        <end position="160"/>
    </location>
</feature>
<dbReference type="CDD" id="cd06548">
    <property type="entry name" value="GH18_chitinase"/>
    <property type="match status" value="1"/>
</dbReference>
<dbReference type="PANTHER" id="PTHR11177:SF317">
    <property type="entry name" value="CHITINASE 12-RELATED"/>
    <property type="match status" value="1"/>
</dbReference>
<feature type="domain" description="GH18" evidence="12">
    <location>
        <begin position="258"/>
        <end position="665"/>
    </location>
</feature>
<evidence type="ECO:0000313" key="14">
    <source>
        <dbReference type="Proteomes" id="UP000190188"/>
    </source>
</evidence>
<dbReference type="Pfam" id="PF00704">
    <property type="entry name" value="Glyco_hydro_18"/>
    <property type="match status" value="1"/>
</dbReference>
<keyword evidence="6" id="KW-0146">Chitin degradation</keyword>
<reference evidence="13 14" key="1">
    <citation type="submission" date="2017-01" db="EMBL/GenBank/DDBJ databases">
        <title>Genome analysis of Paenibacillus selenitrireducens ES3-24.</title>
        <authorList>
            <person name="Xu D."/>
            <person name="Yao R."/>
            <person name="Zheng S."/>
        </authorList>
    </citation>
    <scope>NUCLEOTIDE SEQUENCE [LARGE SCALE GENOMIC DNA]</scope>
    <source>
        <strain evidence="13 14">ES3-24</strain>
    </source>
</reference>
<dbReference type="InterPro" id="IPR003610">
    <property type="entry name" value="CBM5/12"/>
</dbReference>
<keyword evidence="9" id="KW-0624">Polysaccharide degradation</keyword>
<dbReference type="PROSITE" id="PS50853">
    <property type="entry name" value="FN3"/>
    <property type="match status" value="2"/>
</dbReference>
<dbReference type="CDD" id="cd12214">
    <property type="entry name" value="ChiA1_BD"/>
    <property type="match status" value="1"/>
</dbReference>
<evidence type="ECO:0000256" key="3">
    <source>
        <dbReference type="ARBA" id="ARBA00012729"/>
    </source>
</evidence>
<dbReference type="CDD" id="cd00063">
    <property type="entry name" value="FN3"/>
    <property type="match status" value="2"/>
</dbReference>
<dbReference type="PROSITE" id="PS51910">
    <property type="entry name" value="GH18_2"/>
    <property type="match status" value="1"/>
</dbReference>
<dbReference type="InterPro" id="IPR013783">
    <property type="entry name" value="Ig-like_fold"/>
</dbReference>
<evidence type="ECO:0000259" key="11">
    <source>
        <dbReference type="PROSITE" id="PS50853"/>
    </source>
</evidence>
<keyword evidence="14" id="KW-1185">Reference proteome</keyword>
<dbReference type="GO" id="GO:0000272">
    <property type="term" value="P:polysaccharide catabolic process"/>
    <property type="evidence" value="ECO:0007669"/>
    <property type="project" value="UniProtKB-KW"/>
</dbReference>
<dbReference type="Pfam" id="PF02839">
    <property type="entry name" value="CBM_5_12"/>
    <property type="match status" value="1"/>
</dbReference>
<dbReference type="GO" id="GO:0005576">
    <property type="term" value="C:extracellular region"/>
    <property type="evidence" value="ECO:0007669"/>
    <property type="project" value="InterPro"/>
</dbReference>
<dbReference type="SMART" id="SM00636">
    <property type="entry name" value="Glyco_18"/>
    <property type="match status" value="1"/>
</dbReference>
<dbReference type="SMART" id="SM00060">
    <property type="entry name" value="FN3"/>
    <property type="match status" value="2"/>
</dbReference>
<dbReference type="Gene3D" id="2.60.40.10">
    <property type="entry name" value="Immunoglobulins"/>
    <property type="match status" value="2"/>
</dbReference>
<evidence type="ECO:0000259" key="12">
    <source>
        <dbReference type="PROSITE" id="PS51910"/>
    </source>
</evidence>
<feature type="domain" description="Fibronectin type-III" evidence="11">
    <location>
        <begin position="167"/>
        <end position="252"/>
    </location>
</feature>
<dbReference type="PROSITE" id="PS01095">
    <property type="entry name" value="GH18_1"/>
    <property type="match status" value="1"/>
</dbReference>
<keyword evidence="5 10" id="KW-0378">Hydrolase</keyword>
<keyword evidence="7" id="KW-0119">Carbohydrate metabolism</keyword>
<dbReference type="SUPFAM" id="SSF49265">
    <property type="entry name" value="Fibronectin type III"/>
    <property type="match status" value="1"/>
</dbReference>
<evidence type="ECO:0000256" key="8">
    <source>
        <dbReference type="ARBA" id="ARBA00023295"/>
    </source>
</evidence>
<dbReference type="InterPro" id="IPR029070">
    <property type="entry name" value="Chitinase_insertion_sf"/>
</dbReference>
<dbReference type="SUPFAM" id="SSF54556">
    <property type="entry name" value="Chitinase insertion domain"/>
    <property type="match status" value="1"/>
</dbReference>
<dbReference type="AlphaFoldDB" id="A0A1T2WZU8"/>
<dbReference type="SUPFAM" id="SSF51055">
    <property type="entry name" value="Carbohydrate binding domain"/>
    <property type="match status" value="1"/>
</dbReference>
<gene>
    <name evidence="13" type="ORF">BVG16_30570</name>
</gene>
<proteinExistence type="inferred from homology"/>
<dbReference type="SUPFAM" id="SSF51445">
    <property type="entry name" value="(Trans)glycosidases"/>
    <property type="match status" value="1"/>
</dbReference>
<dbReference type="GO" id="GO:0030246">
    <property type="term" value="F:carbohydrate binding"/>
    <property type="evidence" value="ECO:0007669"/>
    <property type="project" value="InterPro"/>
</dbReference>
<dbReference type="EC" id="3.2.1.14" evidence="3"/>
<protein>
    <recommendedName>
        <fullName evidence="3">chitinase</fullName>
        <ecNumber evidence="3">3.2.1.14</ecNumber>
    </recommendedName>
</protein>
<dbReference type="Pfam" id="PF00041">
    <property type="entry name" value="fn3"/>
    <property type="match status" value="2"/>
</dbReference>
<evidence type="ECO:0000256" key="2">
    <source>
        <dbReference type="ARBA" id="ARBA00009121"/>
    </source>
</evidence>
<name>A0A1T2WZU8_9BACL</name>
<dbReference type="InterPro" id="IPR001223">
    <property type="entry name" value="Glyco_hydro18_cat"/>
</dbReference>
<evidence type="ECO:0000256" key="10">
    <source>
        <dbReference type="RuleBase" id="RU000489"/>
    </source>
</evidence>
<dbReference type="FunFam" id="3.20.20.80:FF:000153">
    <property type="entry name" value="Chitinase A1"/>
    <property type="match status" value="1"/>
</dbReference>
<comment type="catalytic activity">
    <reaction evidence="1">
        <text>Random endo-hydrolysis of N-acetyl-beta-D-glucosaminide (1-&gt;4)-beta-linkages in chitin and chitodextrins.</text>
        <dbReference type="EC" id="3.2.1.14"/>
    </reaction>
</comment>
<evidence type="ECO:0000256" key="1">
    <source>
        <dbReference type="ARBA" id="ARBA00000822"/>
    </source>
</evidence>
<dbReference type="Gene3D" id="2.10.10.20">
    <property type="entry name" value="Carbohydrate-binding module superfamily 5/12"/>
    <property type="match status" value="1"/>
</dbReference>
<sequence>MSAPSNPLSVTTDAASSIPAWTAGTAYKIGDRVSYKDSVYKCLQAHTALVGWEPSGTPTLWQLDTSAPDTTPPTAPTALTVSNVSSSSLTLSWQASTDNIGVKNYTVFQNGTAIGTSTPTTFTVTGLSANSTYVYSVKASDAAGNVSAASNEVTVTTPAPDLTPPTAPTNLTASNVTSNTVVLTWNASTDNVAVSGYDIYAGPALKGSTTGTSYTVTGLSPVTLYNFTVKAKDAAGNISDASNAVSVTTLEGSKGGDYKIVGYFPSWGVYSGRNYKVPDIDASKVTHINFAFADICWNGKHGNPDPTGPNPTTWSCQDENGNINVPNGTIVQGDPWADTGMSYPGDTWDTPIKGSFNQLNKLKKAYPQLKTIISVGGWSWSNRFSDVAADPAARKVFAKSAVDFIHKYGFDGVDLDWEYPVGSGLPGNSARPADKQNYTLLLQDIRTELDLAGAKDGKHYYLTIASGISEQYQNNTELDKIAQICDWINMMAYDMHGAWDPKSGQNAPLYFDPADNGINPTGFNIDAAIKGYLGKGVPANKIVLGLAFYGRGWDGCANVNGGLYQTCSGGSKKGTVEAGSFDYWDLAANYINKNGYTRYWNDVTKTPYLYNPSTGTFITYDDVESLQYKTDYLKAKGLAGGMFWEFSGDKTKALLQAVSDFLPRQSLITP</sequence>
<dbReference type="InterPro" id="IPR036116">
    <property type="entry name" value="FN3_sf"/>
</dbReference>
<dbReference type="SMART" id="SM00495">
    <property type="entry name" value="ChtBD3"/>
    <property type="match status" value="1"/>
</dbReference>
<dbReference type="PANTHER" id="PTHR11177">
    <property type="entry name" value="CHITINASE"/>
    <property type="match status" value="1"/>
</dbReference>
<dbReference type="InterPro" id="IPR003961">
    <property type="entry name" value="FN3_dom"/>
</dbReference>
<keyword evidence="8 10" id="KW-0326">Glycosidase</keyword>
<evidence type="ECO:0000256" key="7">
    <source>
        <dbReference type="ARBA" id="ARBA00023277"/>
    </source>
</evidence>
<dbReference type="GO" id="GO:0006032">
    <property type="term" value="P:chitin catabolic process"/>
    <property type="evidence" value="ECO:0007669"/>
    <property type="project" value="UniProtKB-KW"/>
</dbReference>
<evidence type="ECO:0000256" key="4">
    <source>
        <dbReference type="ARBA" id="ARBA00022729"/>
    </source>
</evidence>
<organism evidence="13 14">
    <name type="scientific">Paenibacillus selenitireducens</name>
    <dbReference type="NCBI Taxonomy" id="1324314"/>
    <lineage>
        <taxon>Bacteria</taxon>
        <taxon>Bacillati</taxon>
        <taxon>Bacillota</taxon>
        <taxon>Bacilli</taxon>
        <taxon>Bacillales</taxon>
        <taxon>Paenibacillaceae</taxon>
        <taxon>Paenibacillus</taxon>
    </lineage>
</organism>
<comment type="similarity">
    <text evidence="2">Belongs to the glycosyl hydrolase 18 family. Chitinase class II subfamily.</text>
</comment>
<evidence type="ECO:0000313" key="13">
    <source>
        <dbReference type="EMBL" id="OPA73154.1"/>
    </source>
</evidence>
<dbReference type="Gene3D" id="3.10.50.10">
    <property type="match status" value="1"/>
</dbReference>
<dbReference type="InterPro" id="IPR001579">
    <property type="entry name" value="Glyco_hydro_18_chit_AS"/>
</dbReference>
<evidence type="ECO:0000256" key="5">
    <source>
        <dbReference type="ARBA" id="ARBA00022801"/>
    </source>
</evidence>
<dbReference type="STRING" id="1324314.BVG16_30570"/>
<dbReference type="EMBL" id="MSZX01000022">
    <property type="protein sequence ID" value="OPA73154.1"/>
    <property type="molecule type" value="Genomic_DNA"/>
</dbReference>
<comment type="caution">
    <text evidence="13">The sequence shown here is derived from an EMBL/GenBank/DDBJ whole genome shotgun (WGS) entry which is preliminary data.</text>
</comment>
<accession>A0A1T2WZU8</accession>
<dbReference type="InterPro" id="IPR017853">
    <property type="entry name" value="GH"/>
</dbReference>